<accession>A0A502GDD2</accession>
<dbReference type="EMBL" id="RCZD01000008">
    <property type="protein sequence ID" value="TPG60109.1"/>
    <property type="molecule type" value="Genomic_DNA"/>
</dbReference>
<gene>
    <name evidence="2" type="ORF">EAH77_16200</name>
</gene>
<sequence length="164" mass="18283">MSQLTKNFSTDEVGHSDTAIRLSIDNVPSPKVLASAQALAENVLQKIADHFQSPVIINSWYRGEALEREITKKGYTSWCANRGVAQNETSWKDYFSRKSHPNGEAADITVKGVALRDLYNWIKSNLKFDQLIIEGFKGAGSGWVHVSWKSEGANRNQAFEIPEG</sequence>
<dbReference type="SUPFAM" id="SSF55166">
    <property type="entry name" value="Hedgehog/DD-peptidase"/>
    <property type="match status" value="1"/>
</dbReference>
<feature type="domain" description="Peptidase M15A C-terminal" evidence="1">
    <location>
        <begin position="7"/>
        <end position="70"/>
    </location>
</feature>
<evidence type="ECO:0000313" key="2">
    <source>
        <dbReference type="EMBL" id="TPG60109.1"/>
    </source>
</evidence>
<evidence type="ECO:0000313" key="3">
    <source>
        <dbReference type="Proteomes" id="UP000317663"/>
    </source>
</evidence>
<dbReference type="InterPro" id="IPR009045">
    <property type="entry name" value="Zn_M74/Hedgehog-like"/>
</dbReference>
<dbReference type="Gene3D" id="3.30.1380.10">
    <property type="match status" value="1"/>
</dbReference>
<dbReference type="Pfam" id="PF08291">
    <property type="entry name" value="Peptidase_M15_3"/>
    <property type="match status" value="1"/>
</dbReference>
<keyword evidence="3" id="KW-1185">Reference proteome</keyword>
<reference evidence="2 3" key="1">
    <citation type="journal article" date="2019" name="Environ. Microbiol.">
        <title>Species interactions and distinct microbial communities in high Arctic permafrost affected cryosols are associated with the CH4 and CO2 gas fluxes.</title>
        <authorList>
            <person name="Altshuler I."/>
            <person name="Hamel J."/>
            <person name="Turney S."/>
            <person name="Magnuson E."/>
            <person name="Levesque R."/>
            <person name="Greer C."/>
            <person name="Whyte L.G."/>
        </authorList>
    </citation>
    <scope>NUCLEOTIDE SEQUENCE [LARGE SCALE GENOMIC DNA]</scope>
    <source>
        <strain evidence="2 3">E4</strain>
    </source>
</reference>
<evidence type="ECO:0000259" key="1">
    <source>
        <dbReference type="Pfam" id="PF08291"/>
    </source>
</evidence>
<dbReference type="InterPro" id="IPR013230">
    <property type="entry name" value="Peptidase_M15A_C"/>
</dbReference>
<protein>
    <recommendedName>
        <fullName evidence="1">Peptidase M15A C-terminal domain-containing protein</fullName>
    </recommendedName>
</protein>
<dbReference type="AlphaFoldDB" id="A0A502GDD2"/>
<proteinExistence type="predicted"/>
<dbReference type="OrthoDB" id="5418604at2"/>
<comment type="caution">
    <text evidence="2">The sequence shown here is derived from an EMBL/GenBank/DDBJ whole genome shotgun (WGS) entry which is preliminary data.</text>
</comment>
<organism evidence="2 3">
    <name type="scientific">Ewingella americana</name>
    <dbReference type="NCBI Taxonomy" id="41202"/>
    <lineage>
        <taxon>Bacteria</taxon>
        <taxon>Pseudomonadati</taxon>
        <taxon>Pseudomonadota</taxon>
        <taxon>Gammaproteobacteria</taxon>
        <taxon>Enterobacterales</taxon>
        <taxon>Yersiniaceae</taxon>
        <taxon>Ewingella</taxon>
    </lineage>
</organism>
<dbReference type="Proteomes" id="UP000317663">
    <property type="component" value="Unassembled WGS sequence"/>
</dbReference>
<dbReference type="RefSeq" id="WP_140473836.1">
    <property type="nucleotide sequence ID" value="NZ_RCZD01000008.1"/>
</dbReference>
<name>A0A502GDD2_9GAMM</name>